<feature type="transmembrane region" description="Helical" evidence="9">
    <location>
        <begin position="258"/>
        <end position="280"/>
    </location>
</feature>
<comment type="subcellular location">
    <subcellularLocation>
        <location evidence="1">Cell inner membrane</location>
        <topology evidence="1">Multi-pass membrane protein</topology>
    </subcellularLocation>
</comment>
<dbReference type="AlphaFoldDB" id="A0AAU7XAS9"/>
<feature type="transmembrane region" description="Helical" evidence="9">
    <location>
        <begin position="53"/>
        <end position="76"/>
    </location>
</feature>
<dbReference type="RefSeq" id="WP_407048885.1">
    <property type="nucleotide sequence ID" value="NZ_CP158568.1"/>
</dbReference>
<dbReference type="PANTHER" id="PTHR30574">
    <property type="entry name" value="INNER MEMBRANE PROTEIN YEDE"/>
    <property type="match status" value="1"/>
</dbReference>
<dbReference type="EMBL" id="CP158568">
    <property type="protein sequence ID" value="XBY43783.1"/>
    <property type="molecule type" value="Genomic_DNA"/>
</dbReference>
<dbReference type="Pfam" id="PF04143">
    <property type="entry name" value="Sulf_transp"/>
    <property type="match status" value="1"/>
</dbReference>
<feature type="transmembrane region" description="Helical" evidence="9">
    <location>
        <begin position="319"/>
        <end position="338"/>
    </location>
</feature>
<name>A0AAU7XAS9_9HYPH</name>
<evidence type="ECO:0000256" key="2">
    <source>
        <dbReference type="ARBA" id="ARBA00022448"/>
    </source>
</evidence>
<organism evidence="10">
    <name type="scientific">Methyloraptor flagellatus</name>
    <dbReference type="NCBI Taxonomy" id="3162530"/>
    <lineage>
        <taxon>Bacteria</taxon>
        <taxon>Pseudomonadati</taxon>
        <taxon>Pseudomonadota</taxon>
        <taxon>Alphaproteobacteria</taxon>
        <taxon>Hyphomicrobiales</taxon>
        <taxon>Ancalomicrobiaceae</taxon>
        <taxon>Methyloraptor</taxon>
    </lineage>
</organism>
<feature type="transmembrane region" description="Helical" evidence="9">
    <location>
        <begin position="114"/>
        <end position="136"/>
    </location>
</feature>
<dbReference type="InterPro" id="IPR007272">
    <property type="entry name" value="Sulf_transp_TsuA/YedE"/>
</dbReference>
<reference evidence="10" key="1">
    <citation type="submission" date="2024-06" db="EMBL/GenBank/DDBJ databases">
        <title>Methylostella associata gen. nov., sp. nov., a novel Ancalomicrobiaceae-affiliated facultatively methylotrophic bacteria that feed on methanotrophs of the genus Methylococcus.</title>
        <authorList>
            <person name="Saltykova V."/>
            <person name="Danilova O.V."/>
            <person name="Oshkin I.Y."/>
            <person name="Belova S.E."/>
            <person name="Pimenov N.V."/>
            <person name="Dedysh S.N."/>
        </authorList>
    </citation>
    <scope>NUCLEOTIDE SEQUENCE</scope>
    <source>
        <strain evidence="10">S20</strain>
    </source>
</reference>
<accession>A0AAU7XAS9</accession>
<dbReference type="KEGG" id="mflg:ABS361_17145"/>
<feature type="transmembrane region" description="Helical" evidence="9">
    <location>
        <begin position="197"/>
        <end position="216"/>
    </location>
</feature>
<evidence type="ECO:0000313" key="10">
    <source>
        <dbReference type="EMBL" id="XBY43783.1"/>
    </source>
</evidence>
<evidence type="ECO:0000256" key="3">
    <source>
        <dbReference type="ARBA" id="ARBA00022475"/>
    </source>
</evidence>
<keyword evidence="7 9" id="KW-0472">Membrane</keyword>
<keyword evidence="2" id="KW-0813">Transport</keyword>
<evidence type="ECO:0000256" key="6">
    <source>
        <dbReference type="ARBA" id="ARBA00022989"/>
    </source>
</evidence>
<proteinExistence type="inferred from homology"/>
<feature type="transmembrane region" description="Helical" evidence="9">
    <location>
        <begin position="292"/>
        <end position="313"/>
    </location>
</feature>
<keyword evidence="3" id="KW-1003">Cell membrane</keyword>
<evidence type="ECO:0000256" key="4">
    <source>
        <dbReference type="ARBA" id="ARBA00022519"/>
    </source>
</evidence>
<evidence type="ECO:0000256" key="1">
    <source>
        <dbReference type="ARBA" id="ARBA00004429"/>
    </source>
</evidence>
<evidence type="ECO:0000256" key="8">
    <source>
        <dbReference type="ARBA" id="ARBA00035655"/>
    </source>
</evidence>
<evidence type="ECO:0000256" key="7">
    <source>
        <dbReference type="ARBA" id="ARBA00023136"/>
    </source>
</evidence>
<comment type="similarity">
    <text evidence="8">Belongs to the TsuA/YedE (TC 9.B.102) family.</text>
</comment>
<dbReference type="PANTHER" id="PTHR30574:SF1">
    <property type="entry name" value="SULPHUR TRANSPORT DOMAIN-CONTAINING PROTEIN"/>
    <property type="match status" value="1"/>
</dbReference>
<keyword evidence="4" id="KW-0997">Cell inner membrane</keyword>
<sequence length="349" mass="36303">MFDWFIDRIGDQWTLALGGAVIGMLFGALAQRSRFCLRAATLEVAHGRLGDRLAIWLFAFATALIATQLLIVFGLFDTGTVRQLNNTGSLSGAILGGLMFGSGMVLTKACASRMLVLSATGNLRALLSGLVFAVAAQAARDGALSPVRAAVNALWTIDGPSRDLLVLFRVDHAGAALFGALWLVAGLVLALRNKVGIWPAVGAAGVGLMVAVAWWFNFSMAATSFEMVPVHALSFTSPSADSLMYVLMPPGGKLTFDLGLIPGVFVGAFLAAALSGELKLEGFDSGATMRRYIAGGCMMGFGGVLAGGCAIGAGVSGASVFALTAWIVLWSMWFGAVATDRLVDRAKTA</sequence>
<evidence type="ECO:0000256" key="9">
    <source>
        <dbReference type="SAM" id="Phobius"/>
    </source>
</evidence>
<dbReference type="GO" id="GO:0005886">
    <property type="term" value="C:plasma membrane"/>
    <property type="evidence" value="ECO:0007669"/>
    <property type="project" value="UniProtKB-SubCell"/>
</dbReference>
<keyword evidence="5 9" id="KW-0812">Transmembrane</keyword>
<evidence type="ECO:0000256" key="5">
    <source>
        <dbReference type="ARBA" id="ARBA00022692"/>
    </source>
</evidence>
<feature type="transmembrane region" description="Helical" evidence="9">
    <location>
        <begin position="88"/>
        <end position="107"/>
    </location>
</feature>
<feature type="transmembrane region" description="Helical" evidence="9">
    <location>
        <begin position="12"/>
        <end position="32"/>
    </location>
</feature>
<keyword evidence="6 9" id="KW-1133">Transmembrane helix</keyword>
<feature type="transmembrane region" description="Helical" evidence="9">
    <location>
        <begin position="172"/>
        <end position="190"/>
    </location>
</feature>
<gene>
    <name evidence="10" type="ORF">ABS361_17145</name>
</gene>
<protein>
    <submittedName>
        <fullName evidence="10">YeeE/YedE family protein</fullName>
    </submittedName>
</protein>